<dbReference type="PANTHER" id="PTHR35529:SF1">
    <property type="entry name" value="MANGANESE EFFLUX PUMP MNTP-RELATED"/>
    <property type="match status" value="1"/>
</dbReference>
<dbReference type="PANTHER" id="PTHR35529">
    <property type="entry name" value="MANGANESE EFFLUX PUMP MNTP-RELATED"/>
    <property type="match status" value="1"/>
</dbReference>
<evidence type="ECO:0000256" key="4">
    <source>
        <dbReference type="ARBA" id="ARBA00023136"/>
    </source>
</evidence>
<feature type="transmembrane region" description="Helical" evidence="5">
    <location>
        <begin position="67"/>
        <end position="84"/>
    </location>
</feature>
<feature type="transmembrane region" description="Helical" evidence="5">
    <location>
        <begin position="6"/>
        <end position="25"/>
    </location>
</feature>
<feature type="transmembrane region" description="Helical" evidence="5">
    <location>
        <begin position="37"/>
        <end position="61"/>
    </location>
</feature>
<dbReference type="InterPro" id="IPR003810">
    <property type="entry name" value="Mntp/YtaF"/>
</dbReference>
<comment type="caution">
    <text evidence="6">The sequence shown here is derived from an EMBL/GenBank/DDBJ whole genome shotgun (WGS) entry which is preliminary data.</text>
</comment>
<name>A0A841PRN9_9BACL</name>
<evidence type="ECO:0000313" key="6">
    <source>
        <dbReference type="EMBL" id="MBB6450474.1"/>
    </source>
</evidence>
<dbReference type="EMBL" id="JACHHJ010000003">
    <property type="protein sequence ID" value="MBB6450474.1"/>
    <property type="molecule type" value="Genomic_DNA"/>
</dbReference>
<dbReference type="Proteomes" id="UP000568839">
    <property type="component" value="Unassembled WGS sequence"/>
</dbReference>
<evidence type="ECO:0000256" key="2">
    <source>
        <dbReference type="ARBA" id="ARBA00022692"/>
    </source>
</evidence>
<evidence type="ECO:0000313" key="7">
    <source>
        <dbReference type="Proteomes" id="UP000568839"/>
    </source>
</evidence>
<reference evidence="6 7" key="1">
    <citation type="submission" date="2020-08" db="EMBL/GenBank/DDBJ databases">
        <title>Genomic Encyclopedia of Type Strains, Phase IV (KMG-IV): sequencing the most valuable type-strain genomes for metagenomic binning, comparative biology and taxonomic classification.</title>
        <authorList>
            <person name="Goeker M."/>
        </authorList>
    </citation>
    <scope>NUCLEOTIDE SEQUENCE [LARGE SCALE GENOMIC DNA]</scope>
    <source>
        <strain evidence="6 7">DSM 21769</strain>
    </source>
</reference>
<dbReference type="RefSeq" id="WP_184404532.1">
    <property type="nucleotide sequence ID" value="NZ_JACHHJ010000003.1"/>
</dbReference>
<evidence type="ECO:0000256" key="5">
    <source>
        <dbReference type="SAM" id="Phobius"/>
    </source>
</evidence>
<proteinExistence type="predicted"/>
<evidence type="ECO:0000256" key="3">
    <source>
        <dbReference type="ARBA" id="ARBA00022989"/>
    </source>
</evidence>
<sequence>MSEWLSTTVMATVLGMDAFSVAMAFGLQTLRIHILKIAITVGLFHMLMPLLGISLGFWMTSMYNAEIAQVVAGLILLVIGIQMINSSRKAEKGTSFHLHGMGLFLFAFIVSLDSFSIGVSLGIFGVEVIMVIIVFGVMSTFLTWLGLRAATLLRHKIGSIGEGFGGLILMLFGLNTLRPMLYTLGLG</sequence>
<dbReference type="Pfam" id="PF02659">
    <property type="entry name" value="Mntp"/>
    <property type="match status" value="1"/>
</dbReference>
<gene>
    <name evidence="6" type="ORF">HNR44_002457</name>
</gene>
<evidence type="ECO:0000256" key="1">
    <source>
        <dbReference type="ARBA" id="ARBA00022475"/>
    </source>
</evidence>
<keyword evidence="2 5" id="KW-0812">Transmembrane</keyword>
<keyword evidence="3 5" id="KW-1133">Transmembrane helix</keyword>
<dbReference type="AlphaFoldDB" id="A0A841PRN9"/>
<feature type="transmembrane region" description="Helical" evidence="5">
    <location>
        <begin position="96"/>
        <end position="117"/>
    </location>
</feature>
<keyword evidence="1" id="KW-1003">Cell membrane</keyword>
<keyword evidence="4 5" id="KW-0472">Membrane</keyword>
<protein>
    <submittedName>
        <fullName evidence="6">Putative Mn2+ efflux pump MntP</fullName>
    </submittedName>
</protein>
<feature type="transmembrane region" description="Helical" evidence="5">
    <location>
        <begin position="123"/>
        <end position="145"/>
    </location>
</feature>
<accession>A0A841PRN9</accession>
<organism evidence="6 7">
    <name type="scientific">Geomicrobium halophilum</name>
    <dbReference type="NCBI Taxonomy" id="549000"/>
    <lineage>
        <taxon>Bacteria</taxon>
        <taxon>Bacillati</taxon>
        <taxon>Bacillota</taxon>
        <taxon>Bacilli</taxon>
        <taxon>Bacillales</taxon>
        <taxon>Geomicrobium</taxon>
    </lineage>
</organism>
<keyword evidence="7" id="KW-1185">Reference proteome</keyword>
<feature type="transmembrane region" description="Helical" evidence="5">
    <location>
        <begin position="157"/>
        <end position="177"/>
    </location>
</feature>